<dbReference type="InterPro" id="IPR036779">
    <property type="entry name" value="LysM_dom_sf"/>
</dbReference>
<protein>
    <submittedName>
        <fullName evidence="2">LysM peptidoglycan-binding domain-containing protein</fullName>
    </submittedName>
</protein>
<dbReference type="Pfam" id="PF01476">
    <property type="entry name" value="LysM"/>
    <property type="match status" value="2"/>
</dbReference>
<organism evidence="2 3">
    <name type="scientific">Tumebacillus amylolyticus</name>
    <dbReference type="NCBI Taxonomy" id="2801339"/>
    <lineage>
        <taxon>Bacteria</taxon>
        <taxon>Bacillati</taxon>
        <taxon>Bacillota</taxon>
        <taxon>Bacilli</taxon>
        <taxon>Bacillales</taxon>
        <taxon>Alicyclobacillaceae</taxon>
        <taxon>Tumebacillus</taxon>
    </lineage>
</organism>
<keyword evidence="3" id="KW-1185">Reference proteome</keyword>
<accession>A0ABS1JB03</accession>
<sequence length="412" mass="46245">MHVYIVQPGDTLSEVAERFHVTAERLSEANDLPPAPYLLPGSALCIPSELHVAGTDGFTTVEVQPGETLRSLSERWNLPLTWLACCNHLYEGRVEAGDLLLIPRRDTRTEEKRHLPLAAMEPCVGMPPVAHALRDGLKVDAAGHLHLPHSRLGEKVLYVCSLDGPPNILQDVAKAILRSDFAQGQMLDEMALRLRADGGVGVVFQWQAVRSDVERAYLNLVREAGRRLRPMGLIVGLHLASDSPLLRRKHSLTEVFTHVDHIYYEPVRTKPRDGEDFFRKAPPPLLGLDDVQSSLERVDGLLPAAKTWLTLRPSGAFVERRRVLQPLSPHQALQFAYQHGFAISHDRGSELAWFRCSGGEGGTAVWHEDLWSMLRKLELVETLKLQGLALWESGAYLPELWEYIRGEYETRE</sequence>
<dbReference type="SMART" id="SM00257">
    <property type="entry name" value="LysM"/>
    <property type="match status" value="2"/>
</dbReference>
<gene>
    <name evidence="2" type="ORF">JJB07_11945</name>
</gene>
<dbReference type="Gene3D" id="3.10.50.10">
    <property type="match status" value="1"/>
</dbReference>
<dbReference type="SUPFAM" id="SSF54106">
    <property type="entry name" value="LysM domain"/>
    <property type="match status" value="1"/>
</dbReference>
<dbReference type="RefSeq" id="WP_201635283.1">
    <property type="nucleotide sequence ID" value="NZ_JAEQNB010000003.1"/>
</dbReference>
<dbReference type="InterPro" id="IPR018392">
    <property type="entry name" value="LysM"/>
</dbReference>
<proteinExistence type="predicted"/>
<dbReference type="EMBL" id="JAEQNB010000003">
    <property type="protein sequence ID" value="MBL0387365.1"/>
    <property type="molecule type" value="Genomic_DNA"/>
</dbReference>
<dbReference type="Proteomes" id="UP000602284">
    <property type="component" value="Unassembled WGS sequence"/>
</dbReference>
<dbReference type="PROSITE" id="PS51782">
    <property type="entry name" value="LYSM"/>
    <property type="match status" value="1"/>
</dbReference>
<evidence type="ECO:0000313" key="3">
    <source>
        <dbReference type="Proteomes" id="UP000602284"/>
    </source>
</evidence>
<evidence type="ECO:0000259" key="1">
    <source>
        <dbReference type="PROSITE" id="PS51782"/>
    </source>
</evidence>
<reference evidence="2 3" key="1">
    <citation type="submission" date="2021-01" db="EMBL/GenBank/DDBJ databases">
        <title>Tumebacillus sp. strain ITR2 16S ribosomal RNA gene Genome sequencing and assembly.</title>
        <authorList>
            <person name="Kang M."/>
        </authorList>
    </citation>
    <scope>NUCLEOTIDE SEQUENCE [LARGE SCALE GENOMIC DNA]</scope>
    <source>
        <strain evidence="2 3">ITR2</strain>
    </source>
</reference>
<name>A0ABS1JB03_9BACL</name>
<dbReference type="InterPro" id="IPR029070">
    <property type="entry name" value="Chitinase_insertion_sf"/>
</dbReference>
<feature type="domain" description="LysM" evidence="1">
    <location>
        <begin position="2"/>
        <end position="46"/>
    </location>
</feature>
<dbReference type="Gene3D" id="3.20.20.80">
    <property type="entry name" value="Glycosidases"/>
    <property type="match status" value="1"/>
</dbReference>
<comment type="caution">
    <text evidence="2">The sequence shown here is derived from an EMBL/GenBank/DDBJ whole genome shotgun (WGS) entry which is preliminary data.</text>
</comment>
<dbReference type="Gene3D" id="3.10.350.10">
    <property type="entry name" value="LysM domain"/>
    <property type="match status" value="1"/>
</dbReference>
<dbReference type="CDD" id="cd00118">
    <property type="entry name" value="LysM"/>
    <property type="match status" value="1"/>
</dbReference>
<evidence type="ECO:0000313" key="2">
    <source>
        <dbReference type="EMBL" id="MBL0387365.1"/>
    </source>
</evidence>